<dbReference type="CDD" id="cd01347">
    <property type="entry name" value="ligand_gated_channel"/>
    <property type="match status" value="1"/>
</dbReference>
<dbReference type="RefSeq" id="WP_276268968.1">
    <property type="nucleotide sequence ID" value="NZ_JARJLM010000658.1"/>
</dbReference>
<keyword evidence="7" id="KW-0406">Ion transport</keyword>
<evidence type="ECO:0000256" key="9">
    <source>
        <dbReference type="ARBA" id="ARBA00023136"/>
    </source>
</evidence>
<protein>
    <submittedName>
        <fullName evidence="16">TonB-dependent receptor</fullName>
    </submittedName>
</protein>
<keyword evidence="8 12" id="KW-0798">TonB box</keyword>
<keyword evidence="10 11" id="KW-0998">Cell outer membrane</keyword>
<dbReference type="Proteomes" id="UP001216674">
    <property type="component" value="Unassembled WGS sequence"/>
</dbReference>
<evidence type="ECO:0000256" key="2">
    <source>
        <dbReference type="ARBA" id="ARBA00022448"/>
    </source>
</evidence>
<evidence type="ECO:0000259" key="14">
    <source>
        <dbReference type="Pfam" id="PF00593"/>
    </source>
</evidence>
<evidence type="ECO:0000256" key="13">
    <source>
        <dbReference type="SAM" id="MobiDB-lite"/>
    </source>
</evidence>
<evidence type="ECO:0000256" key="1">
    <source>
        <dbReference type="ARBA" id="ARBA00004571"/>
    </source>
</evidence>
<keyword evidence="16" id="KW-0675">Receptor</keyword>
<feature type="domain" description="TonB-dependent receptor plug" evidence="15">
    <location>
        <begin position="91"/>
        <end position="198"/>
    </location>
</feature>
<evidence type="ECO:0000256" key="11">
    <source>
        <dbReference type="PROSITE-ProRule" id="PRU01360"/>
    </source>
</evidence>
<proteinExistence type="inferred from homology"/>
<comment type="subcellular location">
    <subcellularLocation>
        <location evidence="1 11">Cell outer membrane</location>
        <topology evidence="1 11">Multi-pass membrane protein</topology>
    </subcellularLocation>
</comment>
<dbReference type="InterPro" id="IPR036942">
    <property type="entry name" value="Beta-barrel_TonB_sf"/>
</dbReference>
<dbReference type="Pfam" id="PF07715">
    <property type="entry name" value="Plug"/>
    <property type="match status" value="1"/>
</dbReference>
<evidence type="ECO:0000313" key="16">
    <source>
        <dbReference type="EMBL" id="MDF3839202.1"/>
    </source>
</evidence>
<dbReference type="PROSITE" id="PS52016">
    <property type="entry name" value="TONB_DEPENDENT_REC_3"/>
    <property type="match status" value="1"/>
</dbReference>
<keyword evidence="5 11" id="KW-0812">Transmembrane</keyword>
<dbReference type="PANTHER" id="PTHR32552:SF81">
    <property type="entry name" value="TONB-DEPENDENT OUTER MEMBRANE RECEPTOR"/>
    <property type="match status" value="1"/>
</dbReference>
<organism evidence="16 17">
    <name type="scientific">Cupriavidus basilensis</name>
    <dbReference type="NCBI Taxonomy" id="68895"/>
    <lineage>
        <taxon>Bacteria</taxon>
        <taxon>Pseudomonadati</taxon>
        <taxon>Pseudomonadota</taxon>
        <taxon>Betaproteobacteria</taxon>
        <taxon>Burkholderiales</taxon>
        <taxon>Burkholderiaceae</taxon>
        <taxon>Cupriavidus</taxon>
    </lineage>
</organism>
<gene>
    <name evidence="16" type="ORF">P3W85_40635</name>
</gene>
<accession>A0ABT6B3Z4</accession>
<evidence type="ECO:0000256" key="10">
    <source>
        <dbReference type="ARBA" id="ARBA00023237"/>
    </source>
</evidence>
<dbReference type="InterPro" id="IPR000531">
    <property type="entry name" value="Beta-barrel_TonB"/>
</dbReference>
<keyword evidence="6" id="KW-0408">Iron</keyword>
<evidence type="ECO:0000256" key="3">
    <source>
        <dbReference type="ARBA" id="ARBA00022452"/>
    </source>
</evidence>
<dbReference type="PANTHER" id="PTHR32552">
    <property type="entry name" value="FERRICHROME IRON RECEPTOR-RELATED"/>
    <property type="match status" value="1"/>
</dbReference>
<feature type="domain" description="TonB-dependent receptor-like beta-barrel" evidence="14">
    <location>
        <begin position="292"/>
        <end position="707"/>
    </location>
</feature>
<keyword evidence="9 11" id="KW-0472">Membrane</keyword>
<dbReference type="InterPro" id="IPR039426">
    <property type="entry name" value="TonB-dep_rcpt-like"/>
</dbReference>
<sequence>MVFKKIDAVSGSVNTASGSTPSLRPTESKALTLNIKGAPMAYFSYRSHYGFRLGLVLAVKSASWSAAAAAETAATILPAIAVTANKLSESLQDTPQTVSVFSGDELRERNVRRLDDLLRLIPNASMANVEYGSAVADWNYRGLNVSLFEKASPLLVYIDGVPQSDRFSLAVDIDDIERVEVLRGPSGTLHGSNAMGGVIYITTRSGPANAVSGSVRSRVGSHGTAQLGASVQVPLAGIGSFKLNAAKQRYDGVLTRAFPGGGNEDREDEQYVNAALKLAVGERGLIDYVFSDDNRRYGYGRLDVVDRAGLNDNSNSNRNDFDLPSARRNHNTRHLLKGSYEAGPGRLEWLASLTDNRHRGVFDCDYGPAPLYRCGADRNTRNTATELRWVVDHTPLKWIVGAYANRETQHWGDNSFSLISPPLDLLQTQGTLGERTGAIFGQATIPLWTDWQATVGGRWQRVERKVDVTIHSLDASFRPFAAPLQARKTMTVFLPKLGLSWAFRPQQTVFAGYSEGYLPGGFNVIYPVSDPRQAEYQPQRSRQIELGYKGRPWPGLQASSTLFYARIDDIQATERLPTGYRALNLAGAASKGIEFELVWQPNARWQADANIGLISAHYRSGSLFRPSGATTAIDLGGRRVEKTPTATALLGLQTNRGPWFGRAEMHYLGTRPTSAEGDAQLAANTRWNLRGGYRTRAWEVAAYVLNLTDRKTPLGAYRPDPSGQPERFVRVLDRPRTFGVEARYAF</sequence>
<evidence type="ECO:0000256" key="12">
    <source>
        <dbReference type="RuleBase" id="RU003357"/>
    </source>
</evidence>
<keyword evidence="2 11" id="KW-0813">Transport</keyword>
<dbReference type="Gene3D" id="2.40.170.20">
    <property type="entry name" value="TonB-dependent receptor, beta-barrel domain"/>
    <property type="match status" value="1"/>
</dbReference>
<dbReference type="Pfam" id="PF00593">
    <property type="entry name" value="TonB_dep_Rec_b-barrel"/>
    <property type="match status" value="1"/>
</dbReference>
<evidence type="ECO:0000256" key="7">
    <source>
        <dbReference type="ARBA" id="ARBA00023065"/>
    </source>
</evidence>
<evidence type="ECO:0000256" key="5">
    <source>
        <dbReference type="ARBA" id="ARBA00022692"/>
    </source>
</evidence>
<name>A0ABT6B3Z4_9BURK</name>
<evidence type="ECO:0000256" key="4">
    <source>
        <dbReference type="ARBA" id="ARBA00022496"/>
    </source>
</evidence>
<keyword evidence="4" id="KW-0410">Iron transport</keyword>
<evidence type="ECO:0000256" key="6">
    <source>
        <dbReference type="ARBA" id="ARBA00023004"/>
    </source>
</evidence>
<keyword evidence="3 11" id="KW-1134">Transmembrane beta strand</keyword>
<comment type="similarity">
    <text evidence="11 12">Belongs to the TonB-dependent receptor family.</text>
</comment>
<dbReference type="InterPro" id="IPR012910">
    <property type="entry name" value="Plug_dom"/>
</dbReference>
<reference evidence="16 17" key="1">
    <citation type="submission" date="2023-03" db="EMBL/GenBank/DDBJ databases">
        <title>Draft assemblies of triclosan tolerant bacteria isolated from returned activated sludge.</title>
        <authorList>
            <person name="Van Hamelsveld S."/>
        </authorList>
    </citation>
    <scope>NUCLEOTIDE SEQUENCE [LARGE SCALE GENOMIC DNA]</scope>
    <source>
        <strain evidence="16 17">GW210010_S58</strain>
    </source>
</reference>
<dbReference type="SUPFAM" id="SSF56935">
    <property type="entry name" value="Porins"/>
    <property type="match status" value="1"/>
</dbReference>
<evidence type="ECO:0000313" key="17">
    <source>
        <dbReference type="Proteomes" id="UP001216674"/>
    </source>
</evidence>
<evidence type="ECO:0000256" key="8">
    <source>
        <dbReference type="ARBA" id="ARBA00023077"/>
    </source>
</evidence>
<evidence type="ECO:0000259" key="15">
    <source>
        <dbReference type="Pfam" id="PF07715"/>
    </source>
</evidence>
<comment type="caution">
    <text evidence="16">The sequence shown here is derived from an EMBL/GenBank/DDBJ whole genome shotgun (WGS) entry which is preliminary data.</text>
</comment>
<dbReference type="EMBL" id="JARJLM010000658">
    <property type="protein sequence ID" value="MDF3839202.1"/>
    <property type="molecule type" value="Genomic_DNA"/>
</dbReference>
<keyword evidence="17" id="KW-1185">Reference proteome</keyword>
<feature type="region of interest" description="Disordered" evidence="13">
    <location>
        <begin position="309"/>
        <end position="328"/>
    </location>
</feature>